<keyword evidence="3" id="KW-1185">Reference proteome</keyword>
<dbReference type="EMBL" id="MSDO01000009">
    <property type="protein sequence ID" value="OLO04613.1"/>
    <property type="molecule type" value="Genomic_DNA"/>
</dbReference>
<organism evidence="2 3">
    <name type="scientific">Salinicola socius</name>
    <dbReference type="NCBI Taxonomy" id="404433"/>
    <lineage>
        <taxon>Bacteria</taxon>
        <taxon>Pseudomonadati</taxon>
        <taxon>Pseudomonadota</taxon>
        <taxon>Gammaproteobacteria</taxon>
        <taxon>Oceanospirillales</taxon>
        <taxon>Halomonadaceae</taxon>
        <taxon>Salinicola</taxon>
    </lineage>
</organism>
<gene>
    <name evidence="2" type="ORF">BTW07_07285</name>
</gene>
<sequence length="93" mass="10124">MLIQVEASSAQGYQPYPDRRPPPVVRRESTQKKRAGRAGPSTQGTEGSITTLKHCLNQLFETAPAGQMAPKPIFDSAIQGLSNSVTANRLLRF</sequence>
<dbReference type="Proteomes" id="UP000186878">
    <property type="component" value="Unassembled WGS sequence"/>
</dbReference>
<evidence type="ECO:0000256" key="1">
    <source>
        <dbReference type="SAM" id="MobiDB-lite"/>
    </source>
</evidence>
<feature type="compositionally biased region" description="Polar residues" evidence="1">
    <location>
        <begin position="1"/>
        <end position="12"/>
    </location>
</feature>
<comment type="caution">
    <text evidence="2">The sequence shown here is derived from an EMBL/GenBank/DDBJ whole genome shotgun (WGS) entry which is preliminary data.</text>
</comment>
<feature type="compositionally biased region" description="Basic and acidic residues" evidence="1">
    <location>
        <begin position="17"/>
        <end position="31"/>
    </location>
</feature>
<feature type="region of interest" description="Disordered" evidence="1">
    <location>
        <begin position="1"/>
        <end position="49"/>
    </location>
</feature>
<proteinExistence type="predicted"/>
<evidence type="ECO:0000313" key="2">
    <source>
        <dbReference type="EMBL" id="OLO04613.1"/>
    </source>
</evidence>
<reference evidence="2 3" key="1">
    <citation type="submission" date="2016-12" db="EMBL/GenBank/DDBJ databases">
        <title>Draft genome sequences of strains Salinicola socius SMB35, Salinicola sp. MH3R3-1 and Chromohalobacter sp. SMB17 from the Verkhnekamsk potash mining region of Russia.</title>
        <authorList>
            <person name="Mavrodi D.V."/>
            <person name="Olsson B.E."/>
            <person name="Korsakova E.S."/>
            <person name="Pyankova A."/>
            <person name="Mavrodi O.V."/>
            <person name="Plotnikova E.G."/>
        </authorList>
    </citation>
    <scope>NUCLEOTIDE SEQUENCE [LARGE SCALE GENOMIC DNA]</scope>
    <source>
        <strain evidence="2 3">SMB35</strain>
    </source>
</reference>
<feature type="compositionally biased region" description="Polar residues" evidence="1">
    <location>
        <begin position="40"/>
        <end position="49"/>
    </location>
</feature>
<evidence type="ECO:0000313" key="3">
    <source>
        <dbReference type="Proteomes" id="UP000186878"/>
    </source>
</evidence>
<accession>A0A1Q8ST65</accession>
<dbReference type="STRING" id="404433.BTW07_07285"/>
<dbReference type="AlphaFoldDB" id="A0A1Q8ST65"/>
<protein>
    <submittedName>
        <fullName evidence="2">Uncharacterized protein</fullName>
    </submittedName>
</protein>
<name>A0A1Q8ST65_9GAMM</name>